<dbReference type="PANTHER" id="PTHR33324">
    <property type="entry name" value="EXPRESSED PROTEIN"/>
    <property type="match status" value="1"/>
</dbReference>
<name>A0A8J5I7U5_9STRA</name>
<sequence length="203" mass="22699">MSVSWTDDRQKRGSPSSMDLLMYWLLTPGNYEMWESNRKKLPITEGIVKTMKAQGILHRSARCVYFKMHNLKRTYKSVKKWLEDKQQLELFFSGKAAKKVESAVFKRSPHFLDLSPVFENVGHTSTAAEGEEHEENVAEGANELNEEDGGSVEDTGGAQGKRKRQGGSGSRLSKRGKQQISPPSSTLKSAGYSDENVNGIFPL</sequence>
<comment type="caution">
    <text evidence="2">The sequence shown here is derived from an EMBL/GenBank/DDBJ whole genome shotgun (WGS) entry which is preliminary data.</text>
</comment>
<dbReference type="AlphaFoldDB" id="A0A8J5I7U5"/>
<proteinExistence type="predicted"/>
<dbReference type="Proteomes" id="UP000709295">
    <property type="component" value="Unassembled WGS sequence"/>
</dbReference>
<feature type="compositionally biased region" description="Polar residues" evidence="1">
    <location>
        <begin position="179"/>
        <end position="188"/>
    </location>
</feature>
<feature type="region of interest" description="Disordered" evidence="1">
    <location>
        <begin position="126"/>
        <end position="203"/>
    </location>
</feature>
<dbReference type="EMBL" id="JAENGY010001368">
    <property type="protein sequence ID" value="KAG6949927.1"/>
    <property type="molecule type" value="Genomic_DNA"/>
</dbReference>
<reference evidence="2" key="1">
    <citation type="submission" date="2021-01" db="EMBL/GenBank/DDBJ databases">
        <title>Phytophthora aleatoria, a newly-described species from Pinus radiata is distinct from Phytophthora cactorum isolates based on comparative genomics.</title>
        <authorList>
            <person name="Mcdougal R."/>
            <person name="Panda P."/>
            <person name="Williams N."/>
            <person name="Studholme D.J."/>
        </authorList>
    </citation>
    <scope>NUCLEOTIDE SEQUENCE</scope>
    <source>
        <strain evidence="2">NZFS 4037</strain>
    </source>
</reference>
<gene>
    <name evidence="2" type="ORF">JG688_00014421</name>
</gene>
<evidence type="ECO:0000313" key="3">
    <source>
        <dbReference type="Proteomes" id="UP000709295"/>
    </source>
</evidence>
<organism evidence="2 3">
    <name type="scientific">Phytophthora aleatoria</name>
    <dbReference type="NCBI Taxonomy" id="2496075"/>
    <lineage>
        <taxon>Eukaryota</taxon>
        <taxon>Sar</taxon>
        <taxon>Stramenopiles</taxon>
        <taxon>Oomycota</taxon>
        <taxon>Peronosporomycetes</taxon>
        <taxon>Peronosporales</taxon>
        <taxon>Peronosporaceae</taxon>
        <taxon>Phytophthora</taxon>
    </lineage>
</organism>
<accession>A0A8J5I7U5</accession>
<evidence type="ECO:0000313" key="2">
    <source>
        <dbReference type="EMBL" id="KAG6949927.1"/>
    </source>
</evidence>
<dbReference type="PANTHER" id="PTHR33324:SF2">
    <property type="entry name" value="MYB_SANT-LIKE DNA-BINDING DOMAIN-CONTAINING PROTEIN"/>
    <property type="match status" value="1"/>
</dbReference>
<evidence type="ECO:0000256" key="1">
    <source>
        <dbReference type="SAM" id="MobiDB-lite"/>
    </source>
</evidence>
<keyword evidence="3" id="KW-1185">Reference proteome</keyword>
<protein>
    <submittedName>
        <fullName evidence="2">Uncharacterized protein</fullName>
    </submittedName>
</protein>